<gene>
    <name evidence="1" type="ORF">V1264_007296</name>
</gene>
<sequence length="234" mass="27046">MAFHPAKCTTVHMTRRRTTLPYEYQLHGQKLQEETQAKYLGVTLTKDLKWNTHIANITTKANRALGFARRNIKLSNKKAKAAAYKALVRPILEYASPVWDPHTAEDSASLEKVQRRAARWVSHRFRQTSSVNNMLEDLEWPTLESRRRRARLTTFYKVHHDLVAVKSNHAPKPSPPKCTTRQTHALSYEIPHSRTAYRQKTFFPRTIPEWNRLPVETATAPSLASFQARLATLH</sequence>
<comment type="caution">
    <text evidence="1">The sequence shown here is derived from an EMBL/GenBank/DDBJ whole genome shotgun (WGS) entry which is preliminary data.</text>
</comment>
<name>A0AAN9AUJ2_9CAEN</name>
<dbReference type="Proteomes" id="UP001374579">
    <property type="component" value="Unassembled WGS sequence"/>
</dbReference>
<dbReference type="EMBL" id="JBAMIC010000019">
    <property type="protein sequence ID" value="KAK7093570.1"/>
    <property type="molecule type" value="Genomic_DNA"/>
</dbReference>
<proteinExistence type="predicted"/>
<reference evidence="1 2" key="1">
    <citation type="submission" date="2024-02" db="EMBL/GenBank/DDBJ databases">
        <title>Chromosome-scale genome assembly of the rough periwinkle Littorina saxatilis.</title>
        <authorList>
            <person name="De Jode A."/>
            <person name="Faria R."/>
            <person name="Formenti G."/>
            <person name="Sims Y."/>
            <person name="Smith T.P."/>
            <person name="Tracey A."/>
            <person name="Wood J.M.D."/>
            <person name="Zagrodzka Z.B."/>
            <person name="Johannesson K."/>
            <person name="Butlin R.K."/>
            <person name="Leder E.H."/>
        </authorList>
    </citation>
    <scope>NUCLEOTIDE SEQUENCE [LARGE SCALE GENOMIC DNA]</scope>
    <source>
        <strain evidence="1">Snail1</strain>
        <tissue evidence="1">Muscle</tissue>
    </source>
</reference>
<accession>A0AAN9AUJ2</accession>
<keyword evidence="2" id="KW-1185">Reference proteome</keyword>
<evidence type="ECO:0000313" key="2">
    <source>
        <dbReference type="Proteomes" id="UP001374579"/>
    </source>
</evidence>
<evidence type="ECO:0000313" key="1">
    <source>
        <dbReference type="EMBL" id="KAK7093570.1"/>
    </source>
</evidence>
<dbReference type="PANTHER" id="PTHR33332">
    <property type="entry name" value="REVERSE TRANSCRIPTASE DOMAIN-CONTAINING PROTEIN"/>
    <property type="match status" value="1"/>
</dbReference>
<protein>
    <submittedName>
        <fullName evidence="1">Uncharacterized protein</fullName>
    </submittedName>
</protein>
<organism evidence="1 2">
    <name type="scientific">Littorina saxatilis</name>
    <dbReference type="NCBI Taxonomy" id="31220"/>
    <lineage>
        <taxon>Eukaryota</taxon>
        <taxon>Metazoa</taxon>
        <taxon>Spiralia</taxon>
        <taxon>Lophotrochozoa</taxon>
        <taxon>Mollusca</taxon>
        <taxon>Gastropoda</taxon>
        <taxon>Caenogastropoda</taxon>
        <taxon>Littorinimorpha</taxon>
        <taxon>Littorinoidea</taxon>
        <taxon>Littorinidae</taxon>
        <taxon>Littorina</taxon>
    </lineage>
</organism>
<dbReference type="AlphaFoldDB" id="A0AAN9AUJ2"/>